<reference evidence="3 4" key="1">
    <citation type="submission" date="2023-08" db="EMBL/GenBank/DDBJ databases">
        <title>Black Yeasts Isolated from many extreme environments.</title>
        <authorList>
            <person name="Coleine C."/>
            <person name="Stajich J.E."/>
            <person name="Selbmann L."/>
        </authorList>
    </citation>
    <scope>NUCLEOTIDE SEQUENCE [LARGE SCALE GENOMIC DNA]</scope>
    <source>
        <strain evidence="3 4">CCFEE 5885</strain>
    </source>
</reference>
<proteinExistence type="predicted"/>
<dbReference type="InterPro" id="IPR055509">
    <property type="entry name" value="DUF7082"/>
</dbReference>
<dbReference type="Pfam" id="PF23305">
    <property type="entry name" value="DUF7082"/>
    <property type="match status" value="1"/>
</dbReference>
<name>A0ABR0KL44_9EURO</name>
<dbReference type="Proteomes" id="UP001345013">
    <property type="component" value="Unassembled WGS sequence"/>
</dbReference>
<keyword evidence="4" id="KW-1185">Reference proteome</keyword>
<evidence type="ECO:0000313" key="4">
    <source>
        <dbReference type="Proteomes" id="UP001345013"/>
    </source>
</evidence>
<sequence>MSYQDGFQVVEDVEQLQFFGGFGADDLMAAMSGYGKQQPYDVFSGMDFNHGSGLQYLPSSYDSPVTNQNDLAALPNGCGGEYDDSFVYAPSQATEYPRTTVASTMSGRYSTVPSTAPAQVHGQAPVYNTASPSKKRKASVESFHGEAPAPKRVAVGITDPSGEFYDFKSEPSPYTSTVPTPTTMSTYHMPYSLVRSPRLPGHQHSTSNASQISVTATAPYTPTISPSFTTTNTEHSPHAPATPSVRPASVGSNPRLVRTSTIPQHSPQAIPSSMSLVGHTQTFNPYTLYSPDSKARLHLDGNLDDVAKDWSDKELEARRKIIVFNREQKGNDIYANFEVVSQEEWKNHPRSVSCIWWAEKKEAYVTSVDTILLLEGIVAARFTVEEKNRIRRNLEGFKPDTVSKAKPETEEFFKVIMGFPNPKPRNIEKDVKVFPWKILSIALQKIISKYSASYASTAASINNQPKMFRPAERHEYPYATSPGSEYHSGMQMASFPIYEPQGRMSAPATPAPPMHLMPQMAQYEAHPNYGYGHVHIPSHHQHMQYQSQPMTAPISAPAQYWQHAGYPTEGPMPMAPSSAPPYPCEMMDPASYRSAQLGYPIHAGHH</sequence>
<comment type="caution">
    <text evidence="3">The sequence shown here is derived from an EMBL/GenBank/DDBJ whole genome shotgun (WGS) entry which is preliminary data.</text>
</comment>
<feature type="domain" description="DUF7082" evidence="2">
    <location>
        <begin position="294"/>
        <end position="447"/>
    </location>
</feature>
<protein>
    <recommendedName>
        <fullName evidence="2">DUF7082 domain-containing protein</fullName>
    </recommendedName>
</protein>
<accession>A0ABR0KL44</accession>
<dbReference type="EMBL" id="JAVRRG010000009">
    <property type="protein sequence ID" value="KAK5099602.1"/>
    <property type="molecule type" value="Genomic_DNA"/>
</dbReference>
<evidence type="ECO:0000313" key="3">
    <source>
        <dbReference type="EMBL" id="KAK5099602.1"/>
    </source>
</evidence>
<evidence type="ECO:0000256" key="1">
    <source>
        <dbReference type="SAM" id="MobiDB-lite"/>
    </source>
</evidence>
<organism evidence="3 4">
    <name type="scientific">Lithohypha guttulata</name>
    <dbReference type="NCBI Taxonomy" id="1690604"/>
    <lineage>
        <taxon>Eukaryota</taxon>
        <taxon>Fungi</taxon>
        <taxon>Dikarya</taxon>
        <taxon>Ascomycota</taxon>
        <taxon>Pezizomycotina</taxon>
        <taxon>Eurotiomycetes</taxon>
        <taxon>Chaetothyriomycetidae</taxon>
        <taxon>Chaetothyriales</taxon>
        <taxon>Trichomeriaceae</taxon>
        <taxon>Lithohypha</taxon>
    </lineage>
</organism>
<gene>
    <name evidence="3" type="ORF">LTR24_001261</name>
</gene>
<dbReference type="PANTHER" id="PTHR39463:SF1">
    <property type="entry name" value="MEDUSA"/>
    <property type="match status" value="1"/>
</dbReference>
<feature type="region of interest" description="Disordered" evidence="1">
    <location>
        <begin position="228"/>
        <end position="253"/>
    </location>
</feature>
<dbReference type="PANTHER" id="PTHR39463">
    <property type="entry name" value="MEDUSA"/>
    <property type="match status" value="1"/>
</dbReference>
<evidence type="ECO:0000259" key="2">
    <source>
        <dbReference type="Pfam" id="PF23305"/>
    </source>
</evidence>